<feature type="transmembrane region" description="Helical" evidence="1">
    <location>
        <begin position="6"/>
        <end position="25"/>
    </location>
</feature>
<evidence type="ECO:0000313" key="2">
    <source>
        <dbReference type="EMBL" id="GAA4440342.1"/>
    </source>
</evidence>
<dbReference type="RefSeq" id="WP_345161165.1">
    <property type="nucleotide sequence ID" value="NZ_BAABHC010000029.1"/>
</dbReference>
<keyword evidence="3" id="KW-1185">Reference proteome</keyword>
<keyword evidence="1" id="KW-0812">Transmembrane</keyword>
<keyword evidence="1" id="KW-1133">Transmembrane helix</keyword>
<protein>
    <recommendedName>
        <fullName evidence="4">DUF3592 domain-containing protein</fullName>
    </recommendedName>
</protein>
<gene>
    <name evidence="2" type="ORF">GCM10023188_37470</name>
</gene>
<evidence type="ECO:0000313" key="3">
    <source>
        <dbReference type="Proteomes" id="UP001500552"/>
    </source>
</evidence>
<reference evidence="3" key="1">
    <citation type="journal article" date="2019" name="Int. J. Syst. Evol. Microbiol.">
        <title>The Global Catalogue of Microorganisms (GCM) 10K type strain sequencing project: providing services to taxonomists for standard genome sequencing and annotation.</title>
        <authorList>
            <consortium name="The Broad Institute Genomics Platform"/>
            <consortium name="The Broad Institute Genome Sequencing Center for Infectious Disease"/>
            <person name="Wu L."/>
            <person name="Ma J."/>
        </authorList>
    </citation>
    <scope>NUCLEOTIDE SEQUENCE [LARGE SCALE GENOMIC DNA]</scope>
    <source>
        <strain evidence="3">JCM 17926</strain>
    </source>
</reference>
<proteinExistence type="predicted"/>
<organism evidence="2 3">
    <name type="scientific">Pontibacter saemangeumensis</name>
    <dbReference type="NCBI Taxonomy" id="1084525"/>
    <lineage>
        <taxon>Bacteria</taxon>
        <taxon>Pseudomonadati</taxon>
        <taxon>Bacteroidota</taxon>
        <taxon>Cytophagia</taxon>
        <taxon>Cytophagales</taxon>
        <taxon>Hymenobacteraceae</taxon>
        <taxon>Pontibacter</taxon>
    </lineage>
</organism>
<dbReference type="EMBL" id="BAABHC010000029">
    <property type="protein sequence ID" value="GAA4440342.1"/>
    <property type="molecule type" value="Genomic_DNA"/>
</dbReference>
<keyword evidence="1" id="KW-0472">Membrane</keyword>
<evidence type="ECO:0008006" key="4">
    <source>
        <dbReference type="Google" id="ProtNLM"/>
    </source>
</evidence>
<comment type="caution">
    <text evidence="2">The sequence shown here is derived from an EMBL/GenBank/DDBJ whole genome shotgun (WGS) entry which is preliminary data.</text>
</comment>
<accession>A0ABP8M182</accession>
<evidence type="ECO:0000256" key="1">
    <source>
        <dbReference type="SAM" id="Phobius"/>
    </source>
</evidence>
<name>A0ABP8M182_9BACT</name>
<sequence length="105" mass="12131">MKLKNWIQIVLLVGLISLGIGSAFYEKFLLDECSKDWKATVVDMHERRKRGYYMKYQYYVNGKKFSSTEPIRDTEVSLFNVGDTINITVSCSYPDVSSYKPIEGI</sequence>
<dbReference type="Proteomes" id="UP001500552">
    <property type="component" value="Unassembled WGS sequence"/>
</dbReference>